<sequence length="127" mass="14009">MDILLSVPSIQIQSAASIIAEIGTDMTQFPSSKHLASWAGVSPGNNETVGKKRKQKIKGNPHIQAALCQVAWSISRSRKTQMAATFWSLSARRGRKKAITAIAHKLVRIIYKLFTNHQLYQEPGIIA</sequence>
<dbReference type="GO" id="GO:0004803">
    <property type="term" value="F:transposase activity"/>
    <property type="evidence" value="ECO:0007669"/>
    <property type="project" value="InterPro"/>
</dbReference>
<dbReference type="Pfam" id="PF02371">
    <property type="entry name" value="Transposase_20"/>
    <property type="match status" value="1"/>
</dbReference>
<proteinExistence type="predicted"/>
<dbReference type="Proteomes" id="UP000602076">
    <property type="component" value="Unassembled WGS sequence"/>
</dbReference>
<evidence type="ECO:0000313" key="3">
    <source>
        <dbReference type="Proteomes" id="UP000602076"/>
    </source>
</evidence>
<name>A0A927H9M5_9BACI</name>
<dbReference type="GO" id="GO:0006313">
    <property type="term" value="P:DNA transposition"/>
    <property type="evidence" value="ECO:0007669"/>
    <property type="project" value="InterPro"/>
</dbReference>
<accession>A0A927H9M5</accession>
<dbReference type="PANTHER" id="PTHR33055:SF15">
    <property type="entry name" value="TRANSPOSASE-RELATED"/>
    <property type="match status" value="1"/>
</dbReference>
<gene>
    <name evidence="2" type="ORF">IEO70_05165</name>
</gene>
<feature type="domain" description="Transposase IS116/IS110/IS902 C-terminal" evidence="1">
    <location>
        <begin position="2"/>
        <end position="83"/>
    </location>
</feature>
<evidence type="ECO:0000313" key="2">
    <source>
        <dbReference type="EMBL" id="MBD3107750.1"/>
    </source>
</evidence>
<dbReference type="InterPro" id="IPR003346">
    <property type="entry name" value="Transposase_20"/>
</dbReference>
<organism evidence="2 3">
    <name type="scientific">Peribacillus faecalis</name>
    <dbReference type="NCBI Taxonomy" id="2772559"/>
    <lineage>
        <taxon>Bacteria</taxon>
        <taxon>Bacillati</taxon>
        <taxon>Bacillota</taxon>
        <taxon>Bacilli</taxon>
        <taxon>Bacillales</taxon>
        <taxon>Bacillaceae</taxon>
        <taxon>Peribacillus</taxon>
    </lineage>
</organism>
<reference evidence="2" key="1">
    <citation type="submission" date="2020-09" db="EMBL/GenBank/DDBJ databases">
        <title>Bacillus faecalis sp. nov., a moderately halophilic bacterium isolated from cow faeces.</title>
        <authorList>
            <person name="Jiang L."/>
            <person name="Lee J."/>
        </authorList>
    </citation>
    <scope>NUCLEOTIDE SEQUENCE</scope>
    <source>
        <strain evidence="2">AGMB 02131</strain>
    </source>
</reference>
<dbReference type="GO" id="GO:0003677">
    <property type="term" value="F:DNA binding"/>
    <property type="evidence" value="ECO:0007669"/>
    <property type="project" value="InterPro"/>
</dbReference>
<dbReference type="PANTHER" id="PTHR33055">
    <property type="entry name" value="TRANSPOSASE FOR INSERTION SEQUENCE ELEMENT IS1111A"/>
    <property type="match status" value="1"/>
</dbReference>
<keyword evidence="3" id="KW-1185">Reference proteome</keyword>
<protein>
    <submittedName>
        <fullName evidence="2">IS110 family transposase</fullName>
    </submittedName>
</protein>
<dbReference type="RefSeq" id="WP_190997293.1">
    <property type="nucleotide sequence ID" value="NZ_JACXSI010000010.1"/>
</dbReference>
<dbReference type="EMBL" id="JACXSI010000010">
    <property type="protein sequence ID" value="MBD3107750.1"/>
    <property type="molecule type" value="Genomic_DNA"/>
</dbReference>
<evidence type="ECO:0000259" key="1">
    <source>
        <dbReference type="Pfam" id="PF02371"/>
    </source>
</evidence>
<dbReference type="InterPro" id="IPR047650">
    <property type="entry name" value="Transpos_IS110"/>
</dbReference>
<dbReference type="AlphaFoldDB" id="A0A927H9M5"/>
<comment type="caution">
    <text evidence="2">The sequence shown here is derived from an EMBL/GenBank/DDBJ whole genome shotgun (WGS) entry which is preliminary data.</text>
</comment>